<protein>
    <submittedName>
        <fullName evidence="5">Lipoxygenase homology domain-containing protein 1-like</fullName>
    </submittedName>
</protein>
<comment type="caution">
    <text evidence="1">Lacks conserved residue(s) required for the propagation of feature annotation.</text>
</comment>
<keyword evidence="4" id="KW-1185">Reference proteome</keyword>
<dbReference type="PANTHER" id="PTHR45901">
    <property type="entry name" value="PROTEIN CBG12474"/>
    <property type="match status" value="1"/>
</dbReference>
<sequence length="452" mass="50069">MSDAHVCALLSVMNYWLCVHTGSQQETPVDPNVYITLHGTRGDTGLRLLCRIGHHVIFQRNQVDIFAIEAVDLGDIDSIQIRKNPGGPWHLKQIILKEEQFAPVESYFYLDDWLGGHDGEDRWAEVVDFKFPRTAVRQSEVSVPPTEDCMFFTTKGTWSVSAVTGAGHVDGGNLATATLLVQFVGENSASALVKVAPRVDDSAPGNITFELDMSENVGELLKVRIGFDDPTNDPAWLLESTDMFEVEAVELGVLTKILLEYETETGAGWFLSNVRVHDASEPGTHYEFVSERWLSKDGAPQREIELTSIKHYAASNPETGQRDRNESMVKYVVEVHTSLGSAPHMSARVYMTIYGEDGESEKNMLTSGTDEGTQMFKPGKGERFVVDSPGLGKLQRIVIGHNGSGPNPCWYLDKVLIREQGSETDIVFPCDKWLDESKKGCVTEVELVPEAS</sequence>
<feature type="domain" description="PLAT" evidence="3">
    <location>
        <begin position="13"/>
        <end position="128"/>
    </location>
</feature>
<organism evidence="4 5">
    <name type="scientific">Priapulus caudatus</name>
    <name type="common">Priapulid worm</name>
    <dbReference type="NCBI Taxonomy" id="37621"/>
    <lineage>
        <taxon>Eukaryota</taxon>
        <taxon>Metazoa</taxon>
        <taxon>Ecdysozoa</taxon>
        <taxon>Scalidophora</taxon>
        <taxon>Priapulida</taxon>
        <taxon>Priapulimorpha</taxon>
        <taxon>Priapulimorphida</taxon>
        <taxon>Priapulidae</taxon>
        <taxon>Priapulus</taxon>
    </lineage>
</organism>
<reference evidence="5" key="1">
    <citation type="submission" date="2025-08" db="UniProtKB">
        <authorList>
            <consortium name="RefSeq"/>
        </authorList>
    </citation>
    <scope>IDENTIFICATION</scope>
</reference>
<proteinExistence type="predicted"/>
<dbReference type="PANTHER" id="PTHR45901:SF7">
    <property type="entry name" value="OXYGEN-REGULATED PROTEIN 1"/>
    <property type="match status" value="1"/>
</dbReference>
<dbReference type="PROSITE" id="PS50095">
    <property type="entry name" value="PLAT"/>
    <property type="match status" value="3"/>
</dbReference>
<dbReference type="InterPro" id="IPR001024">
    <property type="entry name" value="PLAT/LH2_dom"/>
</dbReference>
<dbReference type="Pfam" id="PF01477">
    <property type="entry name" value="PLAT"/>
    <property type="match status" value="3"/>
</dbReference>
<dbReference type="InterPro" id="IPR052970">
    <property type="entry name" value="Inner_ear_hair_cell_LOXHD"/>
</dbReference>
<feature type="domain" description="PLAT" evidence="3">
    <location>
        <begin position="329"/>
        <end position="448"/>
    </location>
</feature>
<feature type="chain" id="PRO_5045743243" evidence="2">
    <location>
        <begin position="24"/>
        <end position="452"/>
    </location>
</feature>
<gene>
    <name evidence="5" type="primary">LOC106806305</name>
</gene>
<dbReference type="Proteomes" id="UP000695022">
    <property type="component" value="Unplaced"/>
</dbReference>
<evidence type="ECO:0000256" key="2">
    <source>
        <dbReference type="SAM" id="SignalP"/>
    </source>
</evidence>
<dbReference type="GeneID" id="106806305"/>
<dbReference type="InterPro" id="IPR036392">
    <property type="entry name" value="PLAT/LH2_dom_sf"/>
</dbReference>
<evidence type="ECO:0000313" key="5">
    <source>
        <dbReference type="RefSeq" id="XP_014663677.1"/>
    </source>
</evidence>
<evidence type="ECO:0000259" key="3">
    <source>
        <dbReference type="PROSITE" id="PS50095"/>
    </source>
</evidence>
<accession>A0ABM1DUQ6</accession>
<dbReference type="RefSeq" id="XP_014663677.1">
    <property type="nucleotide sequence ID" value="XM_014808191.1"/>
</dbReference>
<keyword evidence="2" id="KW-0732">Signal</keyword>
<feature type="signal peptide" evidence="2">
    <location>
        <begin position="1"/>
        <end position="23"/>
    </location>
</feature>
<dbReference type="Gene3D" id="2.60.60.20">
    <property type="entry name" value="PLAT/LH2 domain"/>
    <property type="match status" value="3"/>
</dbReference>
<dbReference type="Gene3D" id="2.40.180.10">
    <property type="entry name" value="Catalase core domain"/>
    <property type="match status" value="1"/>
</dbReference>
<dbReference type="SUPFAM" id="SSF49723">
    <property type="entry name" value="Lipase/lipooxygenase domain (PLAT/LH2 domain)"/>
    <property type="match status" value="3"/>
</dbReference>
<evidence type="ECO:0000313" key="4">
    <source>
        <dbReference type="Proteomes" id="UP000695022"/>
    </source>
</evidence>
<feature type="domain" description="PLAT" evidence="3">
    <location>
        <begin position="187"/>
        <end position="308"/>
    </location>
</feature>
<evidence type="ECO:0000256" key="1">
    <source>
        <dbReference type="PROSITE-ProRule" id="PRU00152"/>
    </source>
</evidence>
<name>A0ABM1DUQ6_PRICU</name>
<dbReference type="SMART" id="SM00308">
    <property type="entry name" value="LH2"/>
    <property type="match status" value="1"/>
</dbReference>